<organism evidence="2 5">
    <name type="scientific">Myxococcus fulvus</name>
    <dbReference type="NCBI Taxonomy" id="33"/>
    <lineage>
        <taxon>Bacteria</taxon>
        <taxon>Pseudomonadati</taxon>
        <taxon>Myxococcota</taxon>
        <taxon>Myxococcia</taxon>
        <taxon>Myxococcales</taxon>
        <taxon>Cystobacterineae</taxon>
        <taxon>Myxococcaceae</taxon>
        <taxon>Myxococcus</taxon>
    </lineage>
</organism>
<keyword evidence="4" id="KW-1185">Reference proteome</keyword>
<evidence type="ECO:0000256" key="1">
    <source>
        <dbReference type="SAM" id="MobiDB-lite"/>
    </source>
</evidence>
<comment type="caution">
    <text evidence="2">The sequence shown here is derived from an EMBL/GenBank/DDBJ whole genome shotgun (WGS) entry which is preliminary data.</text>
</comment>
<reference evidence="2 5" key="2">
    <citation type="submission" date="2019-07" db="EMBL/GenBank/DDBJ databases">
        <title>Whole genome shotgun sequence of Myxococcus fulvus NBRC 100333.</title>
        <authorList>
            <person name="Hosoyama A."/>
            <person name="Uohara A."/>
            <person name="Ohji S."/>
            <person name="Ichikawa N."/>
        </authorList>
    </citation>
    <scope>NUCLEOTIDE SEQUENCE [LARGE SCALE GENOMIC DNA]</scope>
    <source>
        <strain evidence="2 5">NBRC 100333</strain>
    </source>
</reference>
<dbReference type="AlphaFoldDB" id="A0A511T2G0"/>
<evidence type="ECO:0000313" key="3">
    <source>
        <dbReference type="EMBL" id="SEU23195.1"/>
    </source>
</evidence>
<dbReference type="Gene3D" id="3.30.160.100">
    <property type="entry name" value="Ribosome hibernation promotion factor-like"/>
    <property type="match status" value="1"/>
</dbReference>
<dbReference type="InterPro" id="IPR003489">
    <property type="entry name" value="RHF/RaiA"/>
</dbReference>
<sequence length="129" mass="14412">MVGQKEPRMRIEIRARHFTLTETLRTHVERRARFAMGRLSDRVREVTVRLEDINGPRGGVDKVAKVTVRLEHGGQLASEATDATFPGAVDRALERAGHAVGKALGRSHRQDSESVRTGPWEAEEQHSPL</sequence>
<evidence type="ECO:0000313" key="2">
    <source>
        <dbReference type="EMBL" id="GEN08077.1"/>
    </source>
</evidence>
<dbReference type="SUPFAM" id="SSF69754">
    <property type="entry name" value="Ribosome binding protein Y (YfiA homologue)"/>
    <property type="match status" value="1"/>
</dbReference>
<reference evidence="3 4" key="1">
    <citation type="submission" date="2016-10" db="EMBL/GenBank/DDBJ databases">
        <authorList>
            <person name="Varghese N."/>
            <person name="Submissions S."/>
        </authorList>
    </citation>
    <scope>NUCLEOTIDE SEQUENCE [LARGE SCALE GENOMIC DNA]</scope>
    <source>
        <strain evidence="3 4">DSM 16525</strain>
    </source>
</reference>
<proteinExistence type="predicted"/>
<dbReference type="Pfam" id="PF02482">
    <property type="entry name" value="Ribosomal_S30AE"/>
    <property type="match status" value="1"/>
</dbReference>
<dbReference type="STRING" id="1334629.MFUL124B02_28885"/>
<dbReference type="InterPro" id="IPR036567">
    <property type="entry name" value="RHF-like"/>
</dbReference>
<dbReference type="Proteomes" id="UP000183760">
    <property type="component" value="Unassembled WGS sequence"/>
</dbReference>
<dbReference type="Proteomes" id="UP000321514">
    <property type="component" value="Unassembled WGS sequence"/>
</dbReference>
<dbReference type="EMBL" id="FOIB01000006">
    <property type="protein sequence ID" value="SEU23195.1"/>
    <property type="molecule type" value="Genomic_DNA"/>
</dbReference>
<dbReference type="EMBL" id="BJXR01000027">
    <property type="protein sequence ID" value="GEN08077.1"/>
    <property type="molecule type" value="Genomic_DNA"/>
</dbReference>
<accession>A0A511T2G0</accession>
<protein>
    <submittedName>
        <fullName evidence="3">Ribosome-associated translation inhibitor RaiA</fullName>
    </submittedName>
</protein>
<feature type="region of interest" description="Disordered" evidence="1">
    <location>
        <begin position="99"/>
        <end position="129"/>
    </location>
</feature>
<gene>
    <name evidence="2" type="ORF">MFU01_31140</name>
    <name evidence="3" type="ORF">SAMN05443572_106501</name>
</gene>
<name>A0A511T2G0_MYXFU</name>
<evidence type="ECO:0000313" key="4">
    <source>
        <dbReference type="Proteomes" id="UP000183760"/>
    </source>
</evidence>
<evidence type="ECO:0000313" key="5">
    <source>
        <dbReference type="Proteomes" id="UP000321514"/>
    </source>
</evidence>